<gene>
    <name evidence="2" type="ORF">B7Z70_02950</name>
</gene>
<organism evidence="2 3">
    <name type="scientific">Acidithiobacillus ferrivorans</name>
    <dbReference type="NCBI Taxonomy" id="160808"/>
    <lineage>
        <taxon>Bacteria</taxon>
        <taxon>Pseudomonadati</taxon>
        <taxon>Pseudomonadota</taxon>
        <taxon>Acidithiobacillia</taxon>
        <taxon>Acidithiobacillales</taxon>
        <taxon>Acidithiobacillaceae</taxon>
        <taxon>Acidithiobacillus</taxon>
    </lineage>
</organism>
<dbReference type="InterPro" id="IPR038765">
    <property type="entry name" value="Papain-like_cys_pep_sf"/>
</dbReference>
<feature type="non-terminal residue" evidence="2">
    <location>
        <position position="61"/>
    </location>
</feature>
<dbReference type="Pfam" id="PF08379">
    <property type="entry name" value="Bact_transglu_N"/>
    <property type="match status" value="1"/>
</dbReference>
<feature type="domain" description="Bacterial transglutaminase-like N-terminal" evidence="1">
    <location>
        <begin position="7"/>
        <end position="61"/>
    </location>
</feature>
<proteinExistence type="predicted"/>
<evidence type="ECO:0000313" key="3">
    <source>
        <dbReference type="Proteomes" id="UP000216779"/>
    </source>
</evidence>
<name>A0A257TCF3_9PROT</name>
<evidence type="ECO:0000313" key="2">
    <source>
        <dbReference type="EMBL" id="OYV82196.1"/>
    </source>
</evidence>
<dbReference type="Proteomes" id="UP000216779">
    <property type="component" value="Unassembled WGS sequence"/>
</dbReference>
<reference evidence="2 3" key="1">
    <citation type="submission" date="2017-03" db="EMBL/GenBank/DDBJ databases">
        <title>Lifting the veil on microbial sulfur biogeochemistry in mining wastewaters.</title>
        <authorList>
            <person name="Kantor R.S."/>
            <person name="Colenbrander Nelson T."/>
            <person name="Marshall S."/>
            <person name="Bennett D."/>
            <person name="Apte S."/>
            <person name="Camacho D."/>
            <person name="Thomas B.C."/>
            <person name="Warren L.A."/>
            <person name="Banfield J.F."/>
        </authorList>
    </citation>
    <scope>NUCLEOTIDE SEQUENCE [LARGE SCALE GENOMIC DNA]</scope>
    <source>
        <strain evidence="2">21-59-9</strain>
    </source>
</reference>
<comment type="caution">
    <text evidence="2">The sequence shown here is derived from an EMBL/GenBank/DDBJ whole genome shotgun (WGS) entry which is preliminary data.</text>
</comment>
<dbReference type="SUPFAM" id="SSF54001">
    <property type="entry name" value="Cysteine proteinases"/>
    <property type="match status" value="1"/>
</dbReference>
<dbReference type="PANTHER" id="PTHR33490:SF1">
    <property type="entry name" value="SLL1233 PROTEIN"/>
    <property type="match status" value="1"/>
</dbReference>
<evidence type="ECO:0000259" key="1">
    <source>
        <dbReference type="Pfam" id="PF08379"/>
    </source>
</evidence>
<sequence length="61" mass="7251">MGIHVVLRHQTEYDFDRLVQIHPHVLRLRPAPHCRTPILAYSLNVEPARHFLNWQQDPFGN</sequence>
<dbReference type="AlphaFoldDB" id="A0A257TCF3"/>
<protein>
    <recommendedName>
        <fullName evidence="1">Bacterial transglutaminase-like N-terminal domain-containing protein</fullName>
    </recommendedName>
</protein>
<dbReference type="EMBL" id="NCBC01000059">
    <property type="protein sequence ID" value="OYV82196.1"/>
    <property type="molecule type" value="Genomic_DNA"/>
</dbReference>
<dbReference type="PANTHER" id="PTHR33490">
    <property type="entry name" value="BLR5614 PROTEIN-RELATED"/>
    <property type="match status" value="1"/>
</dbReference>
<dbReference type="InterPro" id="IPR013589">
    <property type="entry name" value="Bac_transglu_N"/>
</dbReference>
<accession>A0A257TCF3</accession>